<dbReference type="InterPro" id="IPR003734">
    <property type="entry name" value="DUF155"/>
</dbReference>
<feature type="region of interest" description="Disordered" evidence="2">
    <location>
        <begin position="1"/>
        <end position="60"/>
    </location>
</feature>
<feature type="transmembrane region" description="Helical" evidence="3">
    <location>
        <begin position="598"/>
        <end position="619"/>
    </location>
</feature>
<feature type="compositionally biased region" description="Polar residues" evidence="2">
    <location>
        <begin position="1"/>
        <end position="26"/>
    </location>
</feature>
<dbReference type="PANTHER" id="PTHR16255:SF15">
    <property type="entry name" value="SPORULATION PROTEIN RMD1"/>
    <property type="match status" value="1"/>
</dbReference>
<evidence type="ECO:0000313" key="5">
    <source>
        <dbReference type="EMBL" id="CEP17912.1"/>
    </source>
</evidence>
<dbReference type="PANTHER" id="PTHR16255">
    <property type="entry name" value="REQUIRED FOR MEIOTIC NUCLEAR DIVISION PROTEIN 1 HOMOLOG"/>
    <property type="match status" value="1"/>
</dbReference>
<keyword evidence="3" id="KW-0812">Transmembrane</keyword>
<feature type="compositionally biased region" description="Low complexity" evidence="2">
    <location>
        <begin position="27"/>
        <end position="41"/>
    </location>
</feature>
<feature type="compositionally biased region" description="Basic and acidic residues" evidence="2">
    <location>
        <begin position="347"/>
        <end position="370"/>
    </location>
</feature>
<dbReference type="Proteomes" id="UP000054107">
    <property type="component" value="Unassembled WGS sequence"/>
</dbReference>
<dbReference type="EMBL" id="LN733737">
    <property type="protein sequence ID" value="CEP17912.1"/>
    <property type="molecule type" value="Genomic_DNA"/>
</dbReference>
<gene>
    <name evidence="5" type="primary">PARPA_12212.1 scaffold 44939</name>
</gene>
<dbReference type="AlphaFoldDB" id="A0A0B7NKG8"/>
<reference evidence="5 6" key="1">
    <citation type="submission" date="2014-09" db="EMBL/GenBank/DDBJ databases">
        <authorList>
            <person name="Ellenberger Sabrina"/>
        </authorList>
    </citation>
    <scope>NUCLEOTIDE SEQUENCE [LARGE SCALE GENOMIC DNA]</scope>
    <source>
        <strain evidence="5 6">CBS 412.66</strain>
    </source>
</reference>
<accession>A0A0B7NKG8</accession>
<protein>
    <recommendedName>
        <fullName evidence="4">DUF155 domain-containing protein</fullName>
    </recommendedName>
</protein>
<dbReference type="Pfam" id="PF02582">
    <property type="entry name" value="DUF155"/>
    <property type="match status" value="1"/>
</dbReference>
<evidence type="ECO:0000259" key="4">
    <source>
        <dbReference type="Pfam" id="PF02582"/>
    </source>
</evidence>
<evidence type="ECO:0000256" key="1">
    <source>
        <dbReference type="ARBA" id="ARBA00008306"/>
    </source>
</evidence>
<name>A0A0B7NKG8_9FUNG</name>
<feature type="compositionally biased region" description="Basic and acidic residues" evidence="2">
    <location>
        <begin position="303"/>
        <end position="321"/>
    </location>
</feature>
<organism evidence="5 6">
    <name type="scientific">Parasitella parasitica</name>
    <dbReference type="NCBI Taxonomy" id="35722"/>
    <lineage>
        <taxon>Eukaryota</taxon>
        <taxon>Fungi</taxon>
        <taxon>Fungi incertae sedis</taxon>
        <taxon>Mucoromycota</taxon>
        <taxon>Mucoromycotina</taxon>
        <taxon>Mucoromycetes</taxon>
        <taxon>Mucorales</taxon>
        <taxon>Mucorineae</taxon>
        <taxon>Mucoraceae</taxon>
        <taxon>Parasitella</taxon>
    </lineage>
</organism>
<feature type="region of interest" description="Disordered" evidence="2">
    <location>
        <begin position="297"/>
        <end position="388"/>
    </location>
</feature>
<proteinExistence type="inferred from homology"/>
<comment type="similarity">
    <text evidence="1">Belongs to the RMD1/sif2 family.</text>
</comment>
<dbReference type="GO" id="GO:0005739">
    <property type="term" value="C:mitochondrion"/>
    <property type="evidence" value="ECO:0007669"/>
    <property type="project" value="UniProtKB-ARBA"/>
</dbReference>
<keyword evidence="3" id="KW-1133">Transmembrane helix</keyword>
<evidence type="ECO:0000256" key="3">
    <source>
        <dbReference type="SAM" id="Phobius"/>
    </source>
</evidence>
<evidence type="ECO:0000256" key="2">
    <source>
        <dbReference type="SAM" id="MobiDB-lite"/>
    </source>
</evidence>
<feature type="region of interest" description="Disordered" evidence="2">
    <location>
        <begin position="229"/>
        <end position="260"/>
    </location>
</feature>
<sequence>MSQASKKPSAISKQVLKTNPIPQNVQATTSSSSNLTNSLNALHDKSKGKPTQPLRSTKVSQKLVLFPQSTADEPETSMLSTLPVDANLDNSSINAARYEAYAAADVDAAPAELRRMSATSFDEHQQQQWQDEQRQPRTAGVPLPIEWTFGSRTQAERMTKDERELALLPRAAAYCTGDGYDLARLRPFLRQHHRVAPRLYDECLYAAYHFPLRTLRPDKDNLHNIRVRSNVPLQAPGSRGRHNDAVAHNNEDDEDEMDYDEDHLQEAGAPVISPPHRPGHQTYADEEYYPNHKDFYEEEEDEARLQREQQQRLHEEFRKQQNDSPKPVHPATPGEQEGIFDNPFADQDGKRDSEIPEQEHHEHEEQEQAEKQPPPPSASASPPPPPREIFKGGEVFIFDYGVVVFWNFRRAEELLMLEDFMQFSIDPFRDNPDEDMQIEEIHFQYDTSQMKPRIFNDMITLKSSNHMIKLTLSHGLSQSAVVARYEDIMDKTIEDTKHLPKEMAETGRLGKTRAEITKINGQLFTLRMNVNLVSNVLDTPEIFWSEPALQPMYTAIREYLEIPQRAQILNDRLRVISDLLSMLRDHLTNFGVEYQTLIIIYLIIVAVIVACFEIGVKILQSIDVL</sequence>
<keyword evidence="3" id="KW-0472">Membrane</keyword>
<evidence type="ECO:0000313" key="6">
    <source>
        <dbReference type="Proteomes" id="UP000054107"/>
    </source>
</evidence>
<dbReference type="OrthoDB" id="18302at2759"/>
<feature type="domain" description="DUF155" evidence="4">
    <location>
        <begin position="395"/>
        <end position="570"/>
    </location>
</feature>
<feature type="compositionally biased region" description="Pro residues" evidence="2">
    <location>
        <begin position="372"/>
        <end position="387"/>
    </location>
</feature>
<keyword evidence="6" id="KW-1185">Reference proteome</keyword>
<feature type="compositionally biased region" description="Acidic residues" evidence="2">
    <location>
        <begin position="251"/>
        <end position="260"/>
    </location>
</feature>
<dbReference type="InterPro" id="IPR051624">
    <property type="entry name" value="RMD1/Sad1-interacting"/>
</dbReference>